<comment type="similarity">
    <text evidence="1">Belongs to the LRRFIP family.</text>
</comment>
<evidence type="ECO:0000313" key="5">
    <source>
        <dbReference type="Proteomes" id="UP000887540"/>
    </source>
</evidence>
<dbReference type="PANTHER" id="PTHR19212">
    <property type="entry name" value="LEUCINE RICH REPEAT IN FLII INTERACTING PROTEIN"/>
    <property type="match status" value="1"/>
</dbReference>
<evidence type="ECO:0000256" key="4">
    <source>
        <dbReference type="SAM" id="MobiDB-lite"/>
    </source>
</evidence>
<name>A0A914C6X6_9BILA</name>
<keyword evidence="2 3" id="KW-0175">Coiled coil</keyword>
<keyword evidence="5" id="KW-1185">Reference proteome</keyword>
<evidence type="ECO:0000256" key="1">
    <source>
        <dbReference type="ARBA" id="ARBA00008275"/>
    </source>
</evidence>
<sequence length="193" mass="22539">MSSYSPSGARRRTHIGHGVEERVLDKIGRDAEERMNKKRQAREEARQVRLEQLEKQIIANDEASYSLNDAKPTNGTMSPSRVRLKKEANVIVNNENNERLQDKVVELEDKVQRAMLLYSQLDNEKSALLYEVDLLKDELEEKDQILYQSQRENKELISEVKALKRTLEGMQVTQKHLKDEIAHRDQLIKVRIF</sequence>
<feature type="region of interest" description="Disordered" evidence="4">
    <location>
        <begin position="1"/>
        <end position="46"/>
    </location>
</feature>
<dbReference type="PANTHER" id="PTHR19212:SF0">
    <property type="entry name" value="LD07988P"/>
    <property type="match status" value="1"/>
</dbReference>
<evidence type="ECO:0000256" key="2">
    <source>
        <dbReference type="ARBA" id="ARBA00023054"/>
    </source>
</evidence>
<proteinExistence type="inferred from homology"/>
<protein>
    <submittedName>
        <fullName evidence="6">Uncharacterized protein</fullName>
    </submittedName>
</protein>
<accession>A0A914C6X6</accession>
<dbReference type="Proteomes" id="UP000887540">
    <property type="component" value="Unplaced"/>
</dbReference>
<dbReference type="AlphaFoldDB" id="A0A914C6X6"/>
<dbReference type="Pfam" id="PF09738">
    <property type="entry name" value="LRRFIP"/>
    <property type="match status" value="1"/>
</dbReference>
<organism evidence="5 6">
    <name type="scientific">Acrobeloides nanus</name>
    <dbReference type="NCBI Taxonomy" id="290746"/>
    <lineage>
        <taxon>Eukaryota</taxon>
        <taxon>Metazoa</taxon>
        <taxon>Ecdysozoa</taxon>
        <taxon>Nematoda</taxon>
        <taxon>Chromadorea</taxon>
        <taxon>Rhabditida</taxon>
        <taxon>Tylenchina</taxon>
        <taxon>Cephalobomorpha</taxon>
        <taxon>Cephaloboidea</taxon>
        <taxon>Cephalobidae</taxon>
        <taxon>Acrobeloides</taxon>
    </lineage>
</organism>
<dbReference type="InterPro" id="IPR019139">
    <property type="entry name" value="LRRFIP1/2"/>
</dbReference>
<evidence type="ECO:0000313" key="6">
    <source>
        <dbReference type="WBParaSite" id="ACRNAN_Path_449.g1706.t1"/>
    </source>
</evidence>
<dbReference type="GO" id="GO:0006355">
    <property type="term" value="P:regulation of DNA-templated transcription"/>
    <property type="evidence" value="ECO:0007669"/>
    <property type="project" value="InterPro"/>
</dbReference>
<dbReference type="WBParaSite" id="ACRNAN_Path_449.g1706.t1">
    <property type="protein sequence ID" value="ACRNAN_Path_449.g1706.t1"/>
    <property type="gene ID" value="ACRNAN_Path_449.g1706"/>
</dbReference>
<feature type="compositionally biased region" description="Basic and acidic residues" evidence="4">
    <location>
        <begin position="17"/>
        <end position="46"/>
    </location>
</feature>
<feature type="coiled-coil region" evidence="3">
    <location>
        <begin position="90"/>
        <end position="180"/>
    </location>
</feature>
<reference evidence="6" key="1">
    <citation type="submission" date="2022-11" db="UniProtKB">
        <authorList>
            <consortium name="WormBaseParasite"/>
        </authorList>
    </citation>
    <scope>IDENTIFICATION</scope>
</reference>
<evidence type="ECO:0000256" key="3">
    <source>
        <dbReference type="SAM" id="Coils"/>
    </source>
</evidence>
<dbReference type="Gene3D" id="1.20.5.4090">
    <property type="match status" value="1"/>
</dbReference>